<dbReference type="EMBL" id="CZKA01000011">
    <property type="protein sequence ID" value="CUR54574.1"/>
    <property type="molecule type" value="Genomic_DNA"/>
</dbReference>
<evidence type="ECO:0000313" key="6">
    <source>
        <dbReference type="EMBL" id="CUR54574.1"/>
    </source>
</evidence>
<dbReference type="PROSITE" id="PS50893">
    <property type="entry name" value="ABC_TRANSPORTER_2"/>
    <property type="match status" value="1"/>
</dbReference>
<comment type="similarity">
    <text evidence="1">Belongs to the ABC transporter superfamily.</text>
</comment>
<feature type="domain" description="ABC transporter" evidence="5">
    <location>
        <begin position="4"/>
        <end position="232"/>
    </location>
</feature>
<dbReference type="PROSITE" id="PS00211">
    <property type="entry name" value="ABC_TRANSPORTER_1"/>
    <property type="match status" value="1"/>
</dbReference>
<dbReference type="GO" id="GO:0005524">
    <property type="term" value="F:ATP binding"/>
    <property type="evidence" value="ECO:0007669"/>
    <property type="project" value="UniProtKB-KW"/>
</dbReference>
<gene>
    <name evidence="6" type="ORF">NOCA2190031</name>
</gene>
<dbReference type="PANTHER" id="PTHR42711">
    <property type="entry name" value="ABC TRANSPORTER ATP-BINDING PROTEIN"/>
    <property type="match status" value="1"/>
</dbReference>
<keyword evidence="3" id="KW-0547">Nucleotide-binding</keyword>
<dbReference type="InterPro" id="IPR003593">
    <property type="entry name" value="AAA+_ATPase"/>
</dbReference>
<dbReference type="PANTHER" id="PTHR42711:SF5">
    <property type="entry name" value="ABC TRANSPORTER ATP-BINDING PROTEIN NATA"/>
    <property type="match status" value="1"/>
</dbReference>
<evidence type="ECO:0000256" key="2">
    <source>
        <dbReference type="ARBA" id="ARBA00022448"/>
    </source>
</evidence>
<evidence type="ECO:0000259" key="5">
    <source>
        <dbReference type="PROSITE" id="PS50893"/>
    </source>
</evidence>
<evidence type="ECO:0000256" key="1">
    <source>
        <dbReference type="ARBA" id="ARBA00005417"/>
    </source>
</evidence>
<name>A0A2P2BXV9_9ZZZZ</name>
<accession>A0A2P2BXV9</accession>
<keyword evidence="2" id="KW-0813">Transport</keyword>
<keyword evidence="4 6" id="KW-0067">ATP-binding</keyword>
<evidence type="ECO:0000256" key="4">
    <source>
        <dbReference type="ARBA" id="ARBA00022840"/>
    </source>
</evidence>
<dbReference type="InterPro" id="IPR050763">
    <property type="entry name" value="ABC_transporter_ATP-binding"/>
</dbReference>
<organism evidence="6">
    <name type="scientific">metagenome</name>
    <dbReference type="NCBI Taxonomy" id="256318"/>
    <lineage>
        <taxon>unclassified sequences</taxon>
        <taxon>metagenomes</taxon>
    </lineage>
</organism>
<dbReference type="GO" id="GO:0016887">
    <property type="term" value="F:ATP hydrolysis activity"/>
    <property type="evidence" value="ECO:0007669"/>
    <property type="project" value="InterPro"/>
</dbReference>
<dbReference type="Pfam" id="PF00005">
    <property type="entry name" value="ABC_tran"/>
    <property type="match status" value="1"/>
</dbReference>
<dbReference type="SUPFAM" id="SSF52540">
    <property type="entry name" value="P-loop containing nucleoside triphosphate hydrolases"/>
    <property type="match status" value="1"/>
</dbReference>
<dbReference type="SMART" id="SM00382">
    <property type="entry name" value="AAA"/>
    <property type="match status" value="1"/>
</dbReference>
<dbReference type="Gene3D" id="3.40.50.300">
    <property type="entry name" value="P-loop containing nucleotide triphosphate hydrolases"/>
    <property type="match status" value="1"/>
</dbReference>
<dbReference type="InterPro" id="IPR027417">
    <property type="entry name" value="P-loop_NTPase"/>
</dbReference>
<dbReference type="InterPro" id="IPR003439">
    <property type="entry name" value="ABC_transporter-like_ATP-bd"/>
</dbReference>
<reference evidence="6" key="1">
    <citation type="submission" date="2015-08" db="EMBL/GenBank/DDBJ databases">
        <authorList>
            <person name="Babu N.S."/>
            <person name="Beckwith C.J."/>
            <person name="Beseler K.G."/>
            <person name="Brison A."/>
            <person name="Carone J.V."/>
            <person name="Caskin T.P."/>
            <person name="Diamond M."/>
            <person name="Durham M.E."/>
            <person name="Foxe J.M."/>
            <person name="Go M."/>
            <person name="Henderson B.A."/>
            <person name="Jones I.B."/>
            <person name="McGettigan J.A."/>
            <person name="Micheletti S.J."/>
            <person name="Nasrallah M.E."/>
            <person name="Ortiz D."/>
            <person name="Piller C.R."/>
            <person name="Privatt S.R."/>
            <person name="Schneider S.L."/>
            <person name="Sharp S."/>
            <person name="Smith T.C."/>
            <person name="Stanton J.D."/>
            <person name="Ullery H.E."/>
            <person name="Wilson R.J."/>
            <person name="Serrano M.G."/>
            <person name="Buck G."/>
            <person name="Lee V."/>
            <person name="Wang Y."/>
            <person name="Carvalho R."/>
            <person name="Voegtly L."/>
            <person name="Shi R."/>
            <person name="Duckworth R."/>
            <person name="Johnson A."/>
            <person name="Loviza R."/>
            <person name="Walstead R."/>
            <person name="Shah Z."/>
            <person name="Kiflezghi M."/>
            <person name="Wade K."/>
            <person name="Ball S.L."/>
            <person name="Bradley K.W."/>
            <person name="Asai D.J."/>
            <person name="Bowman C.A."/>
            <person name="Russell D.A."/>
            <person name="Pope W.H."/>
            <person name="Jacobs-Sera D."/>
            <person name="Hendrix R.W."/>
            <person name="Hatfull G.F."/>
        </authorList>
    </citation>
    <scope>NUCLEOTIDE SEQUENCE</scope>
</reference>
<evidence type="ECO:0000256" key="3">
    <source>
        <dbReference type="ARBA" id="ARBA00022741"/>
    </source>
</evidence>
<proteinExistence type="inferred from homology"/>
<dbReference type="InterPro" id="IPR017871">
    <property type="entry name" value="ABC_transporter-like_CS"/>
</dbReference>
<protein>
    <submittedName>
        <fullName evidence="6">Putative ABC transporter, ATP-binding protein</fullName>
    </submittedName>
</protein>
<sequence length="246" mass="26331">MLIIRSDDVVKKYRKFVALKGVSLEVGPGITCLLGRNGAGKSTLVRQLVGIEQPTSGTVELELDDRHVSGRERFAVMGWLPQSFGYPRSLSVTDFVSYAAWLKEYAGDLAEDRVAEVVEQVGLTQSADKRLGELSGGMLRRAGLAAAIVHRPAGLILDEPTAGLDPVQRADFHERILALGESTTVLLATHLLEDVDAVATSVAVLDEGQAVWRGRREELAAAGGSDTVTVDSLRDGLLELIGGELS</sequence>
<dbReference type="AlphaFoldDB" id="A0A2P2BXV9"/>